<gene>
    <name evidence="1" type="ORF">BDN72DRAFT_485144</name>
</gene>
<dbReference type="EMBL" id="ML208701">
    <property type="protein sequence ID" value="TFK61044.1"/>
    <property type="molecule type" value="Genomic_DNA"/>
</dbReference>
<sequence length="59" mass="7089">MNIFQRRRRRLSCTFFSTSKHPTPPNPRRHTFFSTSKHPTPPNPRRQRDNAKTCSSWSF</sequence>
<organism evidence="1 2">
    <name type="scientific">Pluteus cervinus</name>
    <dbReference type="NCBI Taxonomy" id="181527"/>
    <lineage>
        <taxon>Eukaryota</taxon>
        <taxon>Fungi</taxon>
        <taxon>Dikarya</taxon>
        <taxon>Basidiomycota</taxon>
        <taxon>Agaricomycotina</taxon>
        <taxon>Agaricomycetes</taxon>
        <taxon>Agaricomycetidae</taxon>
        <taxon>Agaricales</taxon>
        <taxon>Pluteineae</taxon>
        <taxon>Pluteaceae</taxon>
        <taxon>Pluteus</taxon>
    </lineage>
</organism>
<dbReference type="Proteomes" id="UP000308600">
    <property type="component" value="Unassembled WGS sequence"/>
</dbReference>
<evidence type="ECO:0000313" key="1">
    <source>
        <dbReference type="EMBL" id="TFK61044.1"/>
    </source>
</evidence>
<keyword evidence="2" id="KW-1185">Reference proteome</keyword>
<accession>A0ACD3A5W0</accession>
<proteinExistence type="predicted"/>
<evidence type="ECO:0000313" key="2">
    <source>
        <dbReference type="Proteomes" id="UP000308600"/>
    </source>
</evidence>
<reference evidence="1 2" key="1">
    <citation type="journal article" date="2019" name="Nat. Ecol. Evol.">
        <title>Megaphylogeny resolves global patterns of mushroom evolution.</title>
        <authorList>
            <person name="Varga T."/>
            <person name="Krizsan K."/>
            <person name="Foldi C."/>
            <person name="Dima B."/>
            <person name="Sanchez-Garcia M."/>
            <person name="Sanchez-Ramirez S."/>
            <person name="Szollosi G.J."/>
            <person name="Szarkandi J.G."/>
            <person name="Papp V."/>
            <person name="Albert L."/>
            <person name="Andreopoulos W."/>
            <person name="Angelini C."/>
            <person name="Antonin V."/>
            <person name="Barry K.W."/>
            <person name="Bougher N.L."/>
            <person name="Buchanan P."/>
            <person name="Buyck B."/>
            <person name="Bense V."/>
            <person name="Catcheside P."/>
            <person name="Chovatia M."/>
            <person name="Cooper J."/>
            <person name="Damon W."/>
            <person name="Desjardin D."/>
            <person name="Finy P."/>
            <person name="Geml J."/>
            <person name="Haridas S."/>
            <person name="Hughes K."/>
            <person name="Justo A."/>
            <person name="Karasinski D."/>
            <person name="Kautmanova I."/>
            <person name="Kiss B."/>
            <person name="Kocsube S."/>
            <person name="Kotiranta H."/>
            <person name="LaButti K.M."/>
            <person name="Lechner B.E."/>
            <person name="Liimatainen K."/>
            <person name="Lipzen A."/>
            <person name="Lukacs Z."/>
            <person name="Mihaltcheva S."/>
            <person name="Morgado L.N."/>
            <person name="Niskanen T."/>
            <person name="Noordeloos M.E."/>
            <person name="Ohm R.A."/>
            <person name="Ortiz-Santana B."/>
            <person name="Ovrebo C."/>
            <person name="Racz N."/>
            <person name="Riley R."/>
            <person name="Savchenko A."/>
            <person name="Shiryaev A."/>
            <person name="Soop K."/>
            <person name="Spirin V."/>
            <person name="Szebenyi C."/>
            <person name="Tomsovsky M."/>
            <person name="Tulloss R.E."/>
            <person name="Uehling J."/>
            <person name="Grigoriev I.V."/>
            <person name="Vagvolgyi C."/>
            <person name="Papp T."/>
            <person name="Martin F.M."/>
            <person name="Miettinen O."/>
            <person name="Hibbett D.S."/>
            <person name="Nagy L.G."/>
        </authorList>
    </citation>
    <scope>NUCLEOTIDE SEQUENCE [LARGE SCALE GENOMIC DNA]</scope>
    <source>
        <strain evidence="1 2">NL-1719</strain>
    </source>
</reference>
<name>A0ACD3A5W0_9AGAR</name>
<protein>
    <submittedName>
        <fullName evidence="1">Uncharacterized protein</fullName>
    </submittedName>
</protein>